<keyword evidence="4 6" id="KW-1133">Transmembrane helix</keyword>
<feature type="transmembrane region" description="Helical" evidence="6">
    <location>
        <begin position="14"/>
        <end position="34"/>
    </location>
</feature>
<feature type="transmembrane region" description="Helical" evidence="6">
    <location>
        <begin position="210"/>
        <end position="234"/>
    </location>
</feature>
<evidence type="ECO:0000256" key="5">
    <source>
        <dbReference type="ARBA" id="ARBA00023136"/>
    </source>
</evidence>
<name>A0ABT0BGC4_9SPHN</name>
<feature type="transmembrane region" description="Helical" evidence="6">
    <location>
        <begin position="86"/>
        <end position="104"/>
    </location>
</feature>
<feature type="transmembrane region" description="Helical" evidence="6">
    <location>
        <begin position="300"/>
        <end position="319"/>
    </location>
</feature>
<comment type="caution">
    <text evidence="7">The sequence shown here is derived from an EMBL/GenBank/DDBJ whole genome shotgun (WGS) entry which is preliminary data.</text>
</comment>
<feature type="transmembrane region" description="Helical" evidence="6">
    <location>
        <begin position="46"/>
        <end position="66"/>
    </location>
</feature>
<dbReference type="EMBL" id="JALHLF010000075">
    <property type="protein sequence ID" value="MCJ2184076.1"/>
    <property type="molecule type" value="Genomic_DNA"/>
</dbReference>
<keyword evidence="3 6" id="KW-0812">Transmembrane</keyword>
<dbReference type="PANTHER" id="PTHR30238">
    <property type="entry name" value="MEMBRANE BOUND PREDICTED REDOX MODULATOR"/>
    <property type="match status" value="1"/>
</dbReference>
<proteinExistence type="inferred from homology"/>
<reference evidence="7" key="1">
    <citation type="submission" date="2022-03" db="EMBL/GenBank/DDBJ databases">
        <title>Identification of a novel bacterium isolated from mangrove sediments.</title>
        <authorList>
            <person name="Pan X."/>
        </authorList>
    </citation>
    <scope>NUCLEOTIDE SEQUENCE</scope>
    <source>
        <strain evidence="7">B1949</strain>
    </source>
</reference>
<feature type="transmembrane region" description="Helical" evidence="6">
    <location>
        <begin position="111"/>
        <end position="133"/>
    </location>
</feature>
<accession>A0ABT0BGC4</accession>
<dbReference type="InterPro" id="IPR022369">
    <property type="entry name" value="Integral_membrane_TerC_rswitch"/>
</dbReference>
<evidence type="ECO:0000256" key="6">
    <source>
        <dbReference type="SAM" id="Phobius"/>
    </source>
</evidence>
<comment type="similarity">
    <text evidence="2">Belongs to the TerC family.</text>
</comment>
<feature type="transmembrane region" description="Helical" evidence="6">
    <location>
        <begin position="272"/>
        <end position="294"/>
    </location>
</feature>
<protein>
    <submittedName>
        <fullName evidence="7">TerC family protein</fullName>
    </submittedName>
</protein>
<keyword evidence="5 6" id="KW-0472">Membrane</keyword>
<comment type="subcellular location">
    <subcellularLocation>
        <location evidence="1">Membrane</location>
        <topology evidence="1">Multi-pass membrane protein</topology>
    </subcellularLocation>
</comment>
<dbReference type="NCBIfam" id="TIGR03718">
    <property type="entry name" value="R_switched_Alx"/>
    <property type="match status" value="1"/>
</dbReference>
<gene>
    <name evidence="7" type="ORF">MTR62_15430</name>
</gene>
<keyword evidence="8" id="KW-1185">Reference proteome</keyword>
<evidence type="ECO:0000256" key="2">
    <source>
        <dbReference type="ARBA" id="ARBA00007511"/>
    </source>
</evidence>
<dbReference type="InterPro" id="IPR005496">
    <property type="entry name" value="Integral_membrane_TerC"/>
</dbReference>
<dbReference type="Pfam" id="PF03741">
    <property type="entry name" value="TerC"/>
    <property type="match status" value="1"/>
</dbReference>
<evidence type="ECO:0000313" key="7">
    <source>
        <dbReference type="EMBL" id="MCJ2184076.1"/>
    </source>
</evidence>
<dbReference type="Proteomes" id="UP001162881">
    <property type="component" value="Unassembled WGS sequence"/>
</dbReference>
<dbReference type="RefSeq" id="WP_244022537.1">
    <property type="nucleotide sequence ID" value="NZ_JALHLF010000075.1"/>
</dbReference>
<evidence type="ECO:0000256" key="4">
    <source>
        <dbReference type="ARBA" id="ARBA00022989"/>
    </source>
</evidence>
<evidence type="ECO:0000256" key="3">
    <source>
        <dbReference type="ARBA" id="ARBA00022692"/>
    </source>
</evidence>
<evidence type="ECO:0000313" key="8">
    <source>
        <dbReference type="Proteomes" id="UP001162881"/>
    </source>
</evidence>
<feature type="transmembrane region" description="Helical" evidence="6">
    <location>
        <begin position="139"/>
        <end position="157"/>
    </location>
</feature>
<feature type="transmembrane region" description="Helical" evidence="6">
    <location>
        <begin position="240"/>
        <end position="260"/>
    </location>
</feature>
<evidence type="ECO:0000256" key="1">
    <source>
        <dbReference type="ARBA" id="ARBA00004141"/>
    </source>
</evidence>
<organism evidence="7 8">
    <name type="scientific">Novosphingobium organovorum</name>
    <dbReference type="NCBI Taxonomy" id="2930092"/>
    <lineage>
        <taxon>Bacteria</taxon>
        <taxon>Pseudomonadati</taxon>
        <taxon>Pseudomonadota</taxon>
        <taxon>Alphaproteobacteria</taxon>
        <taxon>Sphingomonadales</taxon>
        <taxon>Sphingomonadaceae</taxon>
        <taxon>Novosphingobium</taxon>
    </lineage>
</organism>
<dbReference type="PANTHER" id="PTHR30238:SF0">
    <property type="entry name" value="THYLAKOID MEMBRANE PROTEIN TERC, CHLOROPLASTIC"/>
    <property type="match status" value="1"/>
</dbReference>
<sequence length="378" mass="41659">MEFLTTLWLGTPTWFWLSFVGIVVALTAFDLGVLHKQDRAMGIGESIRLSLFYIAIALAFGGWIWLEKGASAGMEYYTGYFIEKALSIDNVFVIAMIFGFFAVEPKYQYRALLWGILAVIVLRGAMIAGGAALLAHAGWVMYLFAAFLVFTGIKMLVTGESEPDIGQNRAVRWISRHLRVTREHHGEHFFVKVPGAGDKAGRLVWSATPLFLALVVINLADLVFALDSVPAIFAITRDTFIVYTSNIMAILGLRALYFALAAMVHRFHYLQYALALVLVFIGGKILVADLILGVAKFPPVISLIVTLGLIAGGVVVSLVRTRAPSEQPVSAGDQPHRHARPDRGRCGGLARAHAGAERTALERFSIRLHQIYRSRLLF</sequence>